<evidence type="ECO:0000313" key="1">
    <source>
        <dbReference type="EMBL" id="KKG04212.1"/>
    </source>
</evidence>
<evidence type="ECO:0000313" key="48">
    <source>
        <dbReference type="Proteomes" id="UP000033987"/>
    </source>
</evidence>
<evidence type="ECO:0000313" key="74">
    <source>
        <dbReference type="Proteomes" id="UP000034758"/>
    </source>
</evidence>
<dbReference type="Proteomes" id="UP000034667">
    <property type="component" value="Unassembled WGS sequence"/>
</dbReference>
<dbReference type="Proteomes" id="UP000034047">
    <property type="component" value="Unassembled WGS sequence"/>
</dbReference>
<evidence type="ECO:0000313" key="61">
    <source>
        <dbReference type="Proteomes" id="UP000034387"/>
    </source>
</evidence>
<organism evidence="7 66">
    <name type="scientific">Methanosarcina mazei</name>
    <name type="common">Methanosarcina frisia</name>
    <dbReference type="NCBI Taxonomy" id="2209"/>
    <lineage>
        <taxon>Archaea</taxon>
        <taxon>Methanobacteriati</taxon>
        <taxon>Methanobacteriota</taxon>
        <taxon>Stenosarchaea group</taxon>
        <taxon>Methanomicrobia</taxon>
        <taxon>Methanosarcinales</taxon>
        <taxon>Methanosarcinaceae</taxon>
        <taxon>Methanosarcina</taxon>
    </lineage>
</organism>
<dbReference type="EMBL" id="JJPC01000143">
    <property type="protein sequence ID" value="KKG31319.1"/>
    <property type="molecule type" value="Genomic_DNA"/>
</dbReference>
<evidence type="ECO:0000313" key="42">
    <source>
        <dbReference type="EMBL" id="QCR16463.1"/>
    </source>
</evidence>
<evidence type="ECO:0000313" key="50">
    <source>
        <dbReference type="Proteomes" id="UP000034040"/>
    </source>
</evidence>
<evidence type="ECO:0000313" key="60">
    <source>
        <dbReference type="Proteomes" id="UP000034338"/>
    </source>
</evidence>
<dbReference type="Proteomes" id="UP000300067">
    <property type="component" value="Chromosome"/>
</dbReference>
<dbReference type="EMBL" id="JJQO01000348">
    <property type="protein sequence ID" value="KKH58214.1"/>
    <property type="molecule type" value="Genomic_DNA"/>
</dbReference>
<evidence type="ECO:0000313" key="37">
    <source>
        <dbReference type="EMBL" id="KKH87695.1"/>
    </source>
</evidence>
<dbReference type="EMBL" id="JJPS01000006">
    <property type="protein sequence ID" value="KKG95211.1"/>
    <property type="molecule type" value="Genomic_DNA"/>
</dbReference>
<evidence type="ECO:0000313" key="76">
    <source>
        <dbReference type="Proteomes" id="UP000034872"/>
    </source>
</evidence>
<dbReference type="EMBL" id="JJQT01000226">
    <property type="protein sequence ID" value="KKH73234.1"/>
    <property type="molecule type" value="Genomic_DNA"/>
</dbReference>
<evidence type="ECO:0000313" key="2">
    <source>
        <dbReference type="EMBL" id="KKG04251.1"/>
    </source>
</evidence>
<evidence type="ECO:0000313" key="25">
    <source>
        <dbReference type="EMBL" id="KKH38402.1"/>
    </source>
</evidence>
<evidence type="ECO:0000313" key="13">
    <source>
        <dbReference type="EMBL" id="KKG67922.1"/>
    </source>
</evidence>
<evidence type="ECO:0000313" key="40">
    <source>
        <dbReference type="EMBL" id="KKI01809.1"/>
    </source>
</evidence>
<reference evidence="43 44" key="1">
    <citation type="journal article" date="2015" name="ISME J.">
        <title>Genomic and phenotypic differentiation among Methanosarcina mazei populations from Columbia River sediment.</title>
        <authorList>
            <person name="Youngblut N.D."/>
            <person name="Wirth J.S."/>
            <person name="Henriksen J.R."/>
            <person name="Smith M."/>
            <person name="Simon H."/>
            <person name="Metcalf W.W."/>
            <person name="Whitaker R.J."/>
        </authorList>
    </citation>
    <scope>NUCLEOTIDE SEQUENCE [LARGE SCALE GENOMIC DNA]</scope>
    <source>
        <strain evidence="21 52">1.F.A.1A.3</strain>
        <strain evidence="22 73">1.F.A.1B.3</strain>
        <strain evidence="20 48">1.F.A.1B.4</strain>
        <strain evidence="24 77">1.F.M.0.5</strain>
        <strain evidence="23 60">1.H.A.0.1</strain>
        <strain evidence="26 74">1.H.A.1A.1</strain>
        <strain evidence="27 49">1.H.A.1A.3</strain>
        <strain evidence="25 71">1.H.A.1A.4</strain>
        <strain evidence="28 44">1.H.A.1A.6</strain>
        <strain evidence="30 57">1.H.A.2.3</strain>
        <strain evidence="29 64">1.H.A.2.6</strain>
        <strain evidence="31 72">1.H.A.2.7</strain>
        <strain evidence="32">1.H.A.2.8</strain>
        <strain evidence="33 78">1.H.M.1A.1</strain>
        <strain evidence="34 50">1.H.M.1A.2</strain>
        <strain evidence="35 75">1.H.M.1A.3</strain>
        <strain evidence="36 43">1.H.M.2.2</strain>
        <strain evidence="37 79">1.H.M.2.3</strain>
        <strain evidence="39 70">1.H.M.2.4</strain>
        <strain evidence="38 76">1.H.T.2.1</strain>
        <strain evidence="41 46">1.H.T.2.3</strain>
        <strain evidence="40 65">1.H.T.2.5</strain>
        <strain evidence="1 54">2.F.A.2.3</strain>
        <strain evidence="2 67">2.F.A.2.4</strain>
        <strain evidence="3 68">2.F.T.0.2</strain>
        <strain evidence="4 51">2.F.T.2.6</strain>
        <strain evidence="6 45">3.F.A.1A.3</strain>
        <strain evidence="5 59">3.F.A.1B.1</strain>
        <strain evidence="7 66">3.F.A.2.12</strain>
        <strain evidence="8 69">3.F.A.2.3</strain>
        <strain evidence="9 55">3.F.A.2.5</strain>
        <strain evidence="10 56">3.F.A.2.6</strain>
        <strain evidence="11 58">3.F.A.2.7</strain>
        <strain evidence="12 63">3.F.T.2.1</strain>
        <strain evidence="13">3.H.A.1A.1</strain>
        <strain evidence="14 53">3.H.A.1A.2</strain>
        <strain evidence="15 47">3.H.A.2.5</strain>
        <strain evidence="16 81">3.H.A.2.6</strain>
        <strain evidence="17 62">3.H.A.2.8</strain>
        <strain evidence="18 61">3.H.M.2.7</strain>
        <strain evidence="19 80">3.H.T.1A.2</strain>
    </source>
</reference>
<dbReference type="EMBL" id="JJPF01000012">
    <property type="protein sequence ID" value="KKG46588.1"/>
    <property type="molecule type" value="Genomic_DNA"/>
</dbReference>
<evidence type="ECO:0000313" key="81">
    <source>
        <dbReference type="Proteomes" id="UP000034950"/>
    </source>
</evidence>
<reference evidence="42 82" key="2">
    <citation type="submission" date="2018-05" db="EMBL/GenBank/DDBJ databases">
        <title>Methanosarcina gilichinskyana sp. nov., a novel methanogenic archaeon isolated from Holocene permafrost, North East Russia.</title>
        <authorList>
            <person name="Oshurkova V."/>
            <person name="Meer M."/>
            <person name="Bochkareva O."/>
            <person name="Shcherbakova V."/>
        </authorList>
    </citation>
    <scope>NUCLEOTIDE SEQUENCE [LARGE SCALE GENOMIC DNA]</scope>
    <source>
        <strain evidence="42 82">JL01</strain>
    </source>
</reference>
<evidence type="ECO:0000313" key="57">
    <source>
        <dbReference type="Proteomes" id="UP000034232"/>
    </source>
</evidence>
<dbReference type="AlphaFoldDB" id="A0A0F8GBZ6"/>
<dbReference type="Proteomes" id="UP000034338">
    <property type="component" value="Unassembled WGS sequence"/>
</dbReference>
<evidence type="ECO:0000313" key="23">
    <source>
        <dbReference type="EMBL" id="KKH26324.1"/>
    </source>
</evidence>
<dbReference type="Proteomes" id="UP000034151">
    <property type="component" value="Unassembled WGS sequence"/>
</dbReference>
<dbReference type="Proteomes" id="UP000033864">
    <property type="component" value="Unassembled WGS sequence"/>
</dbReference>
<dbReference type="EMBL" id="JJPG01000111">
    <property type="protein sequence ID" value="KKG50017.1"/>
    <property type="molecule type" value="Genomic_DNA"/>
</dbReference>
<dbReference type="Proteomes" id="UP000033878">
    <property type="component" value="Unassembled WGS sequence"/>
</dbReference>
<evidence type="ECO:0000313" key="18">
    <source>
        <dbReference type="EMBL" id="KKH08642.1"/>
    </source>
</evidence>
<dbReference type="Proteomes" id="UP000034597">
    <property type="component" value="Unassembled WGS sequence"/>
</dbReference>
<dbReference type="EMBL" id="JJPM01000313">
    <property type="protein sequence ID" value="KKG67922.1"/>
    <property type="molecule type" value="Genomic_DNA"/>
</dbReference>
<dbReference type="Proteomes" id="UP000034387">
    <property type="component" value="Unassembled WGS sequence"/>
</dbReference>
<evidence type="ECO:0000313" key="65">
    <source>
        <dbReference type="Proteomes" id="UP000034547"/>
    </source>
</evidence>
<dbReference type="Proteomes" id="UP000034692">
    <property type="component" value="Unassembled WGS sequence"/>
</dbReference>
<evidence type="ECO:0000313" key="26">
    <source>
        <dbReference type="EMBL" id="KKH40393.1"/>
    </source>
</evidence>
<evidence type="ECO:0000313" key="33">
    <source>
        <dbReference type="EMBL" id="KKH70592.1"/>
    </source>
</evidence>
<evidence type="ECO:0000313" key="17">
    <source>
        <dbReference type="EMBL" id="KKG95211.1"/>
    </source>
</evidence>
<dbReference type="Proteomes" id="UP000034925">
    <property type="component" value="Unassembled WGS sequence"/>
</dbReference>
<dbReference type="Proteomes" id="UP000034672">
    <property type="component" value="Unassembled WGS sequence"/>
</dbReference>
<evidence type="ECO:0000313" key="79">
    <source>
        <dbReference type="Proteomes" id="UP000034937"/>
    </source>
</evidence>
<dbReference type="Proteomes" id="UP000033889">
    <property type="component" value="Unassembled WGS sequence"/>
</dbReference>
<evidence type="ECO:0000313" key="29">
    <source>
        <dbReference type="EMBL" id="KKH55232.1"/>
    </source>
</evidence>
<evidence type="ECO:0000313" key="78">
    <source>
        <dbReference type="Proteomes" id="UP000034925"/>
    </source>
</evidence>
<dbReference type="EMBL" id="JJQZ01000098">
    <property type="protein sequence ID" value="KKH95302.1"/>
    <property type="molecule type" value="Genomic_DNA"/>
</dbReference>
<dbReference type="EMBL" id="JJPX01000112">
    <property type="protein sequence ID" value="KKH08642.1"/>
    <property type="molecule type" value="Genomic_DNA"/>
</dbReference>
<evidence type="ECO:0000313" key="54">
    <source>
        <dbReference type="Proteomes" id="UP000034142"/>
    </source>
</evidence>
<evidence type="ECO:0000313" key="72">
    <source>
        <dbReference type="Proteomes" id="UP000034692"/>
    </source>
</evidence>
<evidence type="ECO:0000313" key="30">
    <source>
        <dbReference type="EMBL" id="KKH55394.1"/>
    </source>
</evidence>
<evidence type="ECO:0000313" key="24">
    <source>
        <dbReference type="EMBL" id="KKH28312.1"/>
    </source>
</evidence>
<dbReference type="EMBL" id="JJQP01000247">
    <property type="protein sequence ID" value="KKH62776.1"/>
    <property type="molecule type" value="Genomic_DNA"/>
</dbReference>
<dbReference type="Proteomes" id="UP000033987">
    <property type="component" value="Unassembled WGS sequence"/>
</dbReference>
<dbReference type="Proteomes" id="UP000034450">
    <property type="component" value="Unassembled WGS sequence"/>
</dbReference>
<evidence type="ECO:0000313" key="53">
    <source>
        <dbReference type="Proteomes" id="UP000034074"/>
    </source>
</evidence>
<evidence type="ECO:0000313" key="27">
    <source>
        <dbReference type="EMBL" id="KKH42762.1"/>
    </source>
</evidence>
<dbReference type="EMBL" id="JJQJ01000175">
    <property type="protein sequence ID" value="KKH45649.1"/>
    <property type="molecule type" value="Genomic_DNA"/>
</dbReference>
<dbReference type="Proteomes" id="UP000034074">
    <property type="component" value="Unassembled WGS sequence"/>
</dbReference>
<dbReference type="Proteomes" id="UP000034232">
    <property type="component" value="Unassembled WGS sequence"/>
</dbReference>
<evidence type="ECO:0000313" key="80">
    <source>
        <dbReference type="Proteomes" id="UP000034944"/>
    </source>
</evidence>
<evidence type="ECO:0000313" key="39">
    <source>
        <dbReference type="EMBL" id="KKH98625.1"/>
    </source>
</evidence>
<evidence type="ECO:0000313" key="45">
    <source>
        <dbReference type="Proteomes" id="UP000033878"/>
    </source>
</evidence>
<evidence type="ECO:0000313" key="34">
    <source>
        <dbReference type="EMBL" id="KKH71859.1"/>
    </source>
</evidence>
<evidence type="ECO:0000313" key="69">
    <source>
        <dbReference type="Proteomes" id="UP000034667"/>
    </source>
</evidence>
<dbReference type="Proteomes" id="UP000034921">
    <property type="component" value="Unassembled WGS sequence"/>
</dbReference>
<dbReference type="EMBL" id="JJPZ01000055">
    <property type="protein sequence ID" value="KKH11996.1"/>
    <property type="molecule type" value="Genomic_DNA"/>
</dbReference>
<dbReference type="EMBL" id="JJPQ01000085">
    <property type="protein sequence ID" value="KKG81642.1"/>
    <property type="molecule type" value="Genomic_DNA"/>
</dbReference>
<evidence type="ECO:0000313" key="31">
    <source>
        <dbReference type="EMBL" id="KKH58214.1"/>
    </source>
</evidence>
<dbReference type="EMBL" id="JJPR01000010">
    <property type="protein sequence ID" value="KKG90339.1"/>
    <property type="molecule type" value="Genomic_DNA"/>
</dbReference>
<dbReference type="EMBL" id="CP029709">
    <property type="protein sequence ID" value="QCR16463.1"/>
    <property type="molecule type" value="Genomic_DNA"/>
</dbReference>
<name>A0A0F8GBZ6_METMZ</name>
<dbReference type="Proteomes" id="UP000034243">
    <property type="component" value="Unassembled WGS sequence"/>
</dbReference>
<dbReference type="EMBL" id="JJQE01000090">
    <property type="protein sequence ID" value="KKH28312.1"/>
    <property type="molecule type" value="Genomic_DNA"/>
</dbReference>
<evidence type="ECO:0000313" key="77">
    <source>
        <dbReference type="Proteomes" id="UP000034921"/>
    </source>
</evidence>
<evidence type="ECO:0000313" key="3">
    <source>
        <dbReference type="EMBL" id="KKG05731.1"/>
    </source>
</evidence>
<dbReference type="EMBL" id="JJQW01000073">
    <property type="protein sequence ID" value="KKH87695.1"/>
    <property type="molecule type" value="Genomic_DNA"/>
</dbReference>
<evidence type="ECO:0000313" key="28">
    <source>
        <dbReference type="EMBL" id="KKH45649.1"/>
    </source>
</evidence>
<evidence type="ECO:0000313" key="82">
    <source>
        <dbReference type="Proteomes" id="UP000300067"/>
    </source>
</evidence>
<evidence type="ECO:0000313" key="67">
    <source>
        <dbReference type="Proteomes" id="UP000034578"/>
    </source>
</evidence>
<dbReference type="EMBL" id="JJQR01000173">
    <property type="protein sequence ID" value="KKH70592.1"/>
    <property type="molecule type" value="Genomic_DNA"/>
</dbReference>
<dbReference type="Proteomes" id="UP000034758">
    <property type="component" value="Unassembled WGS sequence"/>
</dbReference>
<protein>
    <submittedName>
        <fullName evidence="7">Uncharacterized protein</fullName>
    </submittedName>
</protein>
<proteinExistence type="predicted"/>
<evidence type="ECO:0000313" key="56">
    <source>
        <dbReference type="Proteomes" id="UP000034195"/>
    </source>
</evidence>
<evidence type="ECO:0000313" key="44">
    <source>
        <dbReference type="Proteomes" id="UP000033864"/>
    </source>
</evidence>
<evidence type="ECO:0000313" key="7">
    <source>
        <dbReference type="EMBL" id="KKG36658.1"/>
    </source>
</evidence>
<evidence type="ECO:0000313" key="14">
    <source>
        <dbReference type="EMBL" id="KKG75516.1"/>
    </source>
</evidence>
<dbReference type="Proteomes" id="UP000034021">
    <property type="component" value="Unassembled WGS sequence"/>
</dbReference>
<dbReference type="EMBL" id="JJPB01000011">
    <property type="protein sequence ID" value="KKG34880.1"/>
    <property type="molecule type" value="Genomic_DNA"/>
</dbReference>
<evidence type="ECO:0000313" key="38">
    <source>
        <dbReference type="EMBL" id="KKH95302.1"/>
    </source>
</evidence>
<dbReference type="EMBL" id="JJPE01000148">
    <property type="protein sequence ID" value="KKG40695.1"/>
    <property type="molecule type" value="Genomic_DNA"/>
</dbReference>
<dbReference type="EMBL" id="JJQC01000168">
    <property type="protein sequence ID" value="KKH15783.1"/>
    <property type="molecule type" value="Genomic_DNA"/>
</dbReference>
<evidence type="ECO:0000313" key="70">
    <source>
        <dbReference type="Proteomes" id="UP000034668"/>
    </source>
</evidence>
<evidence type="ECO:0000313" key="64">
    <source>
        <dbReference type="Proteomes" id="UP000034450"/>
    </source>
</evidence>
<dbReference type="EMBL" id="JJQM01000080">
    <property type="protein sequence ID" value="KKH55394.1"/>
    <property type="molecule type" value="Genomic_DNA"/>
</dbReference>
<dbReference type="EMBL" id="JJQS01000129">
    <property type="protein sequence ID" value="KKH71859.1"/>
    <property type="molecule type" value="Genomic_DNA"/>
</dbReference>
<dbReference type="Proteomes" id="UP000034950">
    <property type="component" value="Unassembled WGS sequence"/>
</dbReference>
<evidence type="ECO:0000313" key="9">
    <source>
        <dbReference type="EMBL" id="KKG46588.1"/>
    </source>
</evidence>
<dbReference type="Proteomes" id="UP000034298">
    <property type="component" value="Unassembled WGS sequence"/>
</dbReference>
<dbReference type="EMBL" id="JJQF01000152">
    <property type="protein sequence ID" value="KKH26324.1"/>
    <property type="molecule type" value="Genomic_DNA"/>
</dbReference>
<dbReference type="Proteomes" id="UP000034040">
    <property type="component" value="Unassembled WGS sequence"/>
</dbReference>
<dbReference type="EMBL" id="JJPN01000008">
    <property type="protein sequence ID" value="KKG75516.1"/>
    <property type="molecule type" value="Genomic_DNA"/>
</dbReference>
<evidence type="ECO:0000313" key="21">
    <source>
        <dbReference type="EMBL" id="KKH16867.1"/>
    </source>
</evidence>
<dbReference type="EMBL" id="JJPL01000058">
    <property type="protein sequence ID" value="KKG66181.1"/>
    <property type="molecule type" value="Genomic_DNA"/>
</dbReference>
<evidence type="ECO:0000313" key="19">
    <source>
        <dbReference type="EMBL" id="KKH11996.1"/>
    </source>
</evidence>
<dbReference type="EMBL" id="JJQA01000066">
    <property type="protein sequence ID" value="KKH16867.1"/>
    <property type="molecule type" value="Genomic_DNA"/>
</dbReference>
<evidence type="ECO:0000313" key="36">
    <source>
        <dbReference type="EMBL" id="KKH80631.1"/>
    </source>
</evidence>
<dbReference type="Proteomes" id="UP000033885">
    <property type="component" value="Unassembled WGS sequence"/>
</dbReference>
<evidence type="ECO:0000313" key="8">
    <source>
        <dbReference type="EMBL" id="KKG40695.1"/>
    </source>
</evidence>
<evidence type="ECO:0000313" key="51">
    <source>
        <dbReference type="Proteomes" id="UP000034047"/>
    </source>
</evidence>
<evidence type="ECO:0000313" key="55">
    <source>
        <dbReference type="Proteomes" id="UP000034151"/>
    </source>
</evidence>
<dbReference type="Proteomes" id="UP000034064">
    <property type="component" value="Unassembled WGS sequence"/>
</dbReference>
<dbReference type="Proteomes" id="UP000034937">
    <property type="component" value="Unassembled WGS sequence"/>
</dbReference>
<evidence type="ECO:0000313" key="43">
    <source>
        <dbReference type="Proteomes" id="UP000033814"/>
    </source>
</evidence>
<dbReference type="EMBL" id="JJOU01000001">
    <property type="protein sequence ID" value="KKG20157.1"/>
    <property type="molecule type" value="Genomic_DNA"/>
</dbReference>
<evidence type="ECO:0000313" key="68">
    <source>
        <dbReference type="Proteomes" id="UP000034597"/>
    </source>
</evidence>
<dbReference type="EMBL" id="JJQV01000133">
    <property type="protein sequence ID" value="KKH80631.1"/>
    <property type="molecule type" value="Genomic_DNA"/>
</dbReference>
<dbReference type="Proteomes" id="UP000034547">
    <property type="component" value="Unassembled WGS sequence"/>
</dbReference>
<evidence type="ECO:0000313" key="73">
    <source>
        <dbReference type="Proteomes" id="UP000034733"/>
    </source>
</evidence>
<dbReference type="EMBL" id="JJRA01000002">
    <property type="protein sequence ID" value="KKI06945.1"/>
    <property type="molecule type" value="Genomic_DNA"/>
</dbReference>
<evidence type="ECO:0000313" key="75">
    <source>
        <dbReference type="Proteomes" id="UP000034842"/>
    </source>
</evidence>
<evidence type="ECO:0000313" key="35">
    <source>
        <dbReference type="EMBL" id="KKH73234.1"/>
    </source>
</evidence>
<evidence type="ECO:0000313" key="32">
    <source>
        <dbReference type="EMBL" id="KKH62776.1"/>
    </source>
</evidence>
<dbReference type="Proteomes" id="UP000034424">
    <property type="component" value="Unassembled WGS sequence"/>
</dbReference>
<evidence type="ECO:0000313" key="15">
    <source>
        <dbReference type="EMBL" id="KKG81642.1"/>
    </source>
</evidence>
<dbReference type="EMBL" id="JJOT01000018">
    <property type="protein sequence ID" value="KKG05731.1"/>
    <property type="molecule type" value="Genomic_DNA"/>
</dbReference>
<dbReference type="Proteomes" id="UP000034578">
    <property type="component" value="Unassembled WGS sequence"/>
</dbReference>
<evidence type="ECO:0000313" key="16">
    <source>
        <dbReference type="EMBL" id="KKG90339.1"/>
    </source>
</evidence>
<evidence type="ECO:0000313" key="59">
    <source>
        <dbReference type="Proteomes" id="UP000034298"/>
    </source>
</evidence>
<evidence type="ECO:0000313" key="22">
    <source>
        <dbReference type="EMBL" id="KKH20900.1"/>
    </source>
</evidence>
<dbReference type="Proteomes" id="UP000034872">
    <property type="component" value="Unassembled WGS sequence"/>
</dbReference>
<dbReference type="EMBL" id="JJPH01000088">
    <property type="protein sequence ID" value="KKG51268.1"/>
    <property type="molecule type" value="Genomic_DNA"/>
</dbReference>
<evidence type="ECO:0000313" key="4">
    <source>
        <dbReference type="EMBL" id="KKG20157.1"/>
    </source>
</evidence>
<dbReference type="Proteomes" id="UP000034733">
    <property type="component" value="Unassembled WGS sequence"/>
</dbReference>
<keyword evidence="67" id="KW-1185">Reference proteome</keyword>
<dbReference type="EMBL" id="JJRB01000116">
    <property type="protein sequence ID" value="KKI01809.1"/>
    <property type="molecule type" value="Genomic_DNA"/>
</dbReference>
<evidence type="ECO:0000313" key="12">
    <source>
        <dbReference type="EMBL" id="KKG66181.1"/>
    </source>
</evidence>
<dbReference type="EMBL" id="JJQN01000183">
    <property type="protein sequence ID" value="KKH55232.1"/>
    <property type="molecule type" value="Genomic_DNA"/>
</dbReference>
<dbReference type="Proteomes" id="UP000034577">
    <property type="component" value="Unassembled WGS sequence"/>
</dbReference>
<accession>A0A0F8GBZ6</accession>
<evidence type="ECO:0000313" key="58">
    <source>
        <dbReference type="Proteomes" id="UP000034243"/>
    </source>
</evidence>
<dbReference type="EMBL" id="JJQX01000040">
    <property type="protein sequence ID" value="KKH98625.1"/>
    <property type="molecule type" value="Genomic_DNA"/>
</dbReference>
<gene>
    <name evidence="42" type="ORF">DKM28_10950</name>
    <name evidence="5" type="ORF">DU30_16830</name>
    <name evidence="1" type="ORF">DU31_01525</name>
    <name evidence="4" type="ORF">DU34_18865</name>
    <name evidence="7" type="ORF">DU35_17245</name>
    <name evidence="11" type="ORF">DU36_16850</name>
    <name evidence="23" type="ORF">DU37_19430</name>
    <name evidence="10" type="ORF">DU38_16275</name>
    <name evidence="9" type="ORF">DU39_16080</name>
    <name evidence="3" type="ORF">DU40_18520</name>
    <name evidence="8" type="ORF">DU41_16750</name>
    <name evidence="18" type="ORF">DU42_03975</name>
    <name evidence="13" type="ORF">DU43_13035</name>
    <name evidence="21" type="ORF">DU44_04225</name>
    <name evidence="14" type="ORF">DU46_19505</name>
    <name evidence="2" type="ORF">DU47_05010</name>
    <name evidence="22" type="ORF">DU48_07310</name>
    <name evidence="6" type="ORF">DU49_16805</name>
    <name evidence="27" type="ORF">DU50_04910</name>
    <name evidence="26" type="ORF">DU54_14615</name>
    <name evidence="16" type="ORF">DU57_17550</name>
    <name evidence="17" type="ORF">DU59_19830</name>
    <name evidence="24" type="ORF">DU60_16560</name>
    <name evidence="15" type="ORF">DU61_18400</name>
    <name evidence="19" type="ORF">DU62_19685</name>
    <name evidence="20" type="ORF">DU65_04505</name>
    <name evidence="12" type="ORF">DU67_06510</name>
    <name evidence="25" type="ORF">DU71_17810</name>
    <name evidence="32" type="ORF">DU73_11255</name>
    <name evidence="29" type="ORF">DU74_07690</name>
    <name evidence="31" type="ORF">DU75_00540</name>
    <name evidence="30" type="ORF">DU76_01825</name>
    <name evidence="34" type="ORF">DU77_10985</name>
    <name evidence="35" type="ORF">DU78_02700</name>
    <name evidence="39" type="ORF">DU79_18200</name>
    <name evidence="41" type="ORF">DU81_07160</name>
    <name evidence="36" type="ORF">DU82_14795</name>
    <name evidence="40" type="ORF">DU83_01520</name>
    <name evidence="38" type="ORF">DU84_03965</name>
    <name evidence="28" type="ORF">DU85_16620</name>
    <name evidence="33" type="ORF">DU86_02385</name>
    <name evidence="37" type="ORF">DU88_14000</name>
</gene>
<evidence type="ECO:0000313" key="10">
    <source>
        <dbReference type="EMBL" id="KKG50017.1"/>
    </source>
</evidence>
<evidence type="ECO:0000313" key="11">
    <source>
        <dbReference type="EMBL" id="KKG51268.1"/>
    </source>
</evidence>
<evidence type="ECO:0000313" key="47">
    <source>
        <dbReference type="Proteomes" id="UP000033889"/>
    </source>
</evidence>
<dbReference type="EMBL" id="JJQB01000058">
    <property type="protein sequence ID" value="KKH20900.1"/>
    <property type="molecule type" value="Genomic_DNA"/>
</dbReference>
<dbReference type="EMBL" id="JJQG01000054">
    <property type="protein sequence ID" value="KKH40393.1"/>
    <property type="molecule type" value="Genomic_DNA"/>
</dbReference>
<dbReference type="EMBL" id="JJQI01000078">
    <property type="protein sequence ID" value="KKH38402.1"/>
    <property type="molecule type" value="Genomic_DNA"/>
</dbReference>
<dbReference type="Proteomes" id="UP000034944">
    <property type="component" value="Unassembled WGS sequence"/>
</dbReference>
<dbReference type="EMBL" id="JJQH01000052">
    <property type="protein sequence ID" value="KKH42762.1"/>
    <property type="molecule type" value="Genomic_DNA"/>
</dbReference>
<dbReference type="Proteomes" id="UP000034409">
    <property type="component" value="Unassembled WGS sequence"/>
</dbReference>
<evidence type="ECO:0000313" key="20">
    <source>
        <dbReference type="EMBL" id="KKH15783.1"/>
    </source>
</evidence>
<evidence type="ECO:0000313" key="46">
    <source>
        <dbReference type="Proteomes" id="UP000033885"/>
    </source>
</evidence>
<evidence type="ECO:0000313" key="62">
    <source>
        <dbReference type="Proteomes" id="UP000034409"/>
    </source>
</evidence>
<evidence type="ECO:0000313" key="5">
    <source>
        <dbReference type="EMBL" id="KKG31319.1"/>
    </source>
</evidence>
<sequence>MRCIVLIDAQYWIAILSKPVGVVCRKSNILFDYLQQRVKKQVGYCLRAVSLIECERIFLISLYAKNN</sequence>
<dbReference type="Proteomes" id="UP000034195">
    <property type="component" value="Unassembled WGS sequence"/>
</dbReference>
<evidence type="ECO:0000313" key="66">
    <source>
        <dbReference type="Proteomes" id="UP000034577"/>
    </source>
</evidence>
<evidence type="ECO:0000313" key="52">
    <source>
        <dbReference type="Proteomes" id="UP000034064"/>
    </source>
</evidence>
<dbReference type="EMBL" id="JJOR01000081">
    <property type="protein sequence ID" value="KKG04212.1"/>
    <property type="molecule type" value="Genomic_DNA"/>
</dbReference>
<evidence type="ECO:0000313" key="41">
    <source>
        <dbReference type="EMBL" id="KKI06945.1"/>
    </source>
</evidence>
<dbReference type="EMBL" id="JJPD01000189">
    <property type="protein sequence ID" value="KKG36658.1"/>
    <property type="molecule type" value="Genomic_DNA"/>
</dbReference>
<evidence type="ECO:0000313" key="49">
    <source>
        <dbReference type="Proteomes" id="UP000034021"/>
    </source>
</evidence>
<dbReference type="Proteomes" id="UP000033814">
    <property type="component" value="Unassembled WGS sequence"/>
</dbReference>
<evidence type="ECO:0000313" key="63">
    <source>
        <dbReference type="Proteomes" id="UP000034424"/>
    </source>
</evidence>
<evidence type="ECO:0000313" key="6">
    <source>
        <dbReference type="EMBL" id="KKG34880.1"/>
    </source>
</evidence>
<dbReference type="EMBL" id="JJOS01000036">
    <property type="protein sequence ID" value="KKG04251.1"/>
    <property type="molecule type" value="Genomic_DNA"/>
</dbReference>
<dbReference type="PATRIC" id="fig|2209.39.peg.3507"/>
<dbReference type="Proteomes" id="UP000034668">
    <property type="component" value="Unassembled WGS sequence"/>
</dbReference>
<dbReference type="Proteomes" id="UP000034142">
    <property type="component" value="Unassembled WGS sequence"/>
</dbReference>
<evidence type="ECO:0000313" key="71">
    <source>
        <dbReference type="Proteomes" id="UP000034672"/>
    </source>
</evidence>
<dbReference type="Proteomes" id="UP000034842">
    <property type="component" value="Unassembled WGS sequence"/>
</dbReference>